<feature type="compositionally biased region" description="Basic residues" evidence="1">
    <location>
        <begin position="132"/>
        <end position="154"/>
    </location>
</feature>
<accession>A0A0N5A0T8</accession>
<feature type="region of interest" description="Disordered" evidence="1">
    <location>
        <begin position="18"/>
        <end position="388"/>
    </location>
</feature>
<evidence type="ECO:0000256" key="1">
    <source>
        <dbReference type="SAM" id="MobiDB-lite"/>
    </source>
</evidence>
<dbReference type="AlphaFoldDB" id="A0A0N5A0T8"/>
<feature type="compositionally biased region" description="Low complexity" evidence="1">
    <location>
        <begin position="340"/>
        <end position="349"/>
    </location>
</feature>
<dbReference type="WBParaSite" id="PTRK_0001511000.1">
    <property type="protein sequence ID" value="PTRK_0001511000.1"/>
    <property type="gene ID" value="PTRK_0001511000"/>
</dbReference>
<name>A0A0N5A0T8_PARTI</name>
<feature type="compositionally biased region" description="Gly residues" evidence="1">
    <location>
        <begin position="247"/>
        <end position="258"/>
    </location>
</feature>
<dbReference type="Proteomes" id="UP000038045">
    <property type="component" value="Unplaced"/>
</dbReference>
<feature type="compositionally biased region" description="Basic residues" evidence="1">
    <location>
        <begin position="282"/>
        <end position="296"/>
    </location>
</feature>
<feature type="compositionally biased region" description="Basic and acidic residues" evidence="1">
    <location>
        <begin position="116"/>
        <end position="131"/>
    </location>
</feature>
<proteinExistence type="predicted"/>
<feature type="compositionally biased region" description="Basic residues" evidence="1">
    <location>
        <begin position="164"/>
        <end position="174"/>
    </location>
</feature>
<feature type="compositionally biased region" description="Basic residues" evidence="1">
    <location>
        <begin position="303"/>
        <end position="336"/>
    </location>
</feature>
<protein>
    <submittedName>
        <fullName evidence="3">SH3 domain-containing protein</fullName>
    </submittedName>
</protein>
<evidence type="ECO:0000313" key="3">
    <source>
        <dbReference type="WBParaSite" id="PTRK_0001511000.1"/>
    </source>
</evidence>
<evidence type="ECO:0000313" key="2">
    <source>
        <dbReference type="Proteomes" id="UP000038045"/>
    </source>
</evidence>
<sequence length="388" mass="42388">QQHRGGCGAAVDRLLSGDDVLLHQQHPAEGRWYPPRRPSAPPDPRHGRLYRKLRAGQEGEGLRLGRGRPRGPDLRPVGQGAGPEILQPDQGQAGLVRGAPGRPQPREPGGPAAARQDPERRARALRPDAVVRHHRHPDPGAGHRHRPRRFRRRQAALSQDHPDGRRRRRRRPHPHPAADVLLPSDAGADRARLRLHRPAAAVQGHQGQAAPLHQGSGGDGRLSDRGRQRRGDAGAGLGRGARQHGPAGAGPRGQGVQGPGRPPGQPRSGLRHRTGRPGGPVRRTRRRADRARHARSRAAEPLRRRRRRSVERRTGRPGRRGLHPRAPRRQRDHRAGRGAGPFAGRPPSGRARRRLRRPVRHPGGLSPQGQDHDHPRPAGPAGGRAGRG</sequence>
<organism evidence="2 3">
    <name type="scientific">Parastrongyloides trichosuri</name>
    <name type="common">Possum-specific nematode worm</name>
    <dbReference type="NCBI Taxonomy" id="131310"/>
    <lineage>
        <taxon>Eukaryota</taxon>
        <taxon>Metazoa</taxon>
        <taxon>Ecdysozoa</taxon>
        <taxon>Nematoda</taxon>
        <taxon>Chromadorea</taxon>
        <taxon>Rhabditida</taxon>
        <taxon>Tylenchina</taxon>
        <taxon>Panagrolaimomorpha</taxon>
        <taxon>Strongyloidoidea</taxon>
        <taxon>Strongyloididae</taxon>
        <taxon>Parastrongyloides</taxon>
    </lineage>
</organism>
<feature type="compositionally biased region" description="Basic and acidic residues" evidence="1">
    <location>
        <begin position="221"/>
        <end position="232"/>
    </location>
</feature>
<feature type="compositionally biased region" description="Low complexity" evidence="1">
    <location>
        <begin position="198"/>
        <end position="210"/>
    </location>
</feature>
<reference evidence="3" key="1">
    <citation type="submission" date="2017-02" db="UniProtKB">
        <authorList>
            <consortium name="WormBaseParasite"/>
        </authorList>
    </citation>
    <scope>IDENTIFICATION</scope>
</reference>
<keyword evidence="2" id="KW-1185">Reference proteome</keyword>
<feature type="compositionally biased region" description="Basic residues" evidence="1">
    <location>
        <begin position="350"/>
        <end position="360"/>
    </location>
</feature>